<protein>
    <submittedName>
        <fullName evidence="2">Skin secretory protein xP2-like</fullName>
    </submittedName>
</protein>
<dbReference type="AlphaFoldDB" id="A0A0K0DYC4"/>
<reference evidence="2" key="1">
    <citation type="submission" date="2015-08" db="UniProtKB">
        <authorList>
            <consortium name="WormBaseParasite"/>
        </authorList>
    </citation>
    <scope>IDENTIFICATION</scope>
</reference>
<organism evidence="2">
    <name type="scientific">Strongyloides stercoralis</name>
    <name type="common">Threadworm</name>
    <dbReference type="NCBI Taxonomy" id="6248"/>
    <lineage>
        <taxon>Eukaryota</taxon>
        <taxon>Metazoa</taxon>
        <taxon>Ecdysozoa</taxon>
        <taxon>Nematoda</taxon>
        <taxon>Chromadorea</taxon>
        <taxon>Rhabditida</taxon>
        <taxon>Tylenchina</taxon>
        <taxon>Panagrolaimomorpha</taxon>
        <taxon>Strongyloidoidea</taxon>
        <taxon>Strongyloididae</taxon>
        <taxon>Strongyloides</taxon>
    </lineage>
</organism>
<accession>A0A0K0DYC4</accession>
<name>A0A0K0DYC4_STRER</name>
<proteinExistence type="predicted"/>
<keyword evidence="1" id="KW-1185">Reference proteome</keyword>
<dbReference type="WBParaSite" id="SSTP_0000223800.1">
    <property type="protein sequence ID" value="SSTP_0000223800.1"/>
    <property type="gene ID" value="SSTP_0000223800"/>
</dbReference>
<evidence type="ECO:0000313" key="1">
    <source>
        <dbReference type="Proteomes" id="UP000035681"/>
    </source>
</evidence>
<evidence type="ECO:0000313" key="2">
    <source>
        <dbReference type="WBParaSite" id="SSTP_0000223800.1"/>
    </source>
</evidence>
<dbReference type="WBParaSite" id="TCONS_00009113.p1">
    <property type="protein sequence ID" value="TCONS_00009113.p1"/>
    <property type="gene ID" value="XLOC_006958"/>
</dbReference>
<dbReference type="Proteomes" id="UP000035681">
    <property type="component" value="Unplaced"/>
</dbReference>
<sequence length="149" mass="15356">MLSIVKPITVLIFGIFFIFTNGQILVNPTLGYFGARYLMQRPLVPVAAPVVAVPKVFAPPPVPVAAPVVAAPKIISPSPVPVAASIVAPSPISYPASIVAAPRVIAPAPVAVASPVIAPVPIREAAYIPAYAPFARSAILFGSSKTKKN</sequence>